<accession>A0A3D2SFV2</accession>
<dbReference type="UniPathway" id="UPA00148">
    <property type="reaction ID" value="UER00236"/>
</dbReference>
<dbReference type="InterPro" id="IPR027417">
    <property type="entry name" value="P-loop_NTPase"/>
</dbReference>
<keyword evidence="1" id="KW-0418">Kinase</keyword>
<dbReference type="Proteomes" id="UP000263098">
    <property type="component" value="Unassembled WGS sequence"/>
</dbReference>
<sequence>GWVNQYIAARADKVVLMVSGIPVNVKE</sequence>
<keyword evidence="1" id="KW-0808">Transferase</keyword>
<evidence type="ECO:0000313" key="1">
    <source>
        <dbReference type="EMBL" id="HCK23776.1"/>
    </source>
</evidence>
<dbReference type="EMBL" id="DPVG01000115">
    <property type="protein sequence ID" value="HCK23776.1"/>
    <property type="molecule type" value="Genomic_DNA"/>
</dbReference>
<gene>
    <name evidence="1" type="ORF">DHW31_03180</name>
</gene>
<dbReference type="GO" id="GO:0016301">
    <property type="term" value="F:kinase activity"/>
    <property type="evidence" value="ECO:0007669"/>
    <property type="project" value="UniProtKB-KW"/>
</dbReference>
<proteinExistence type="predicted"/>
<protein>
    <submittedName>
        <fullName evidence="1">Adenosylcobinamide kinase/adenosylcobinamide phosphate guanyltransferase</fullName>
    </submittedName>
</protein>
<dbReference type="AlphaFoldDB" id="A0A3D2SFV2"/>
<dbReference type="GO" id="GO:0009236">
    <property type="term" value="P:cobalamin biosynthetic process"/>
    <property type="evidence" value="ECO:0007669"/>
    <property type="project" value="UniProtKB-UniPathway"/>
</dbReference>
<dbReference type="Gene3D" id="3.40.50.300">
    <property type="entry name" value="P-loop containing nucleotide triphosphate hydrolases"/>
    <property type="match status" value="1"/>
</dbReference>
<reference evidence="1 2" key="1">
    <citation type="journal article" date="2018" name="Nat. Biotechnol.">
        <title>A standardized bacterial taxonomy based on genome phylogeny substantially revises the tree of life.</title>
        <authorList>
            <person name="Parks D.H."/>
            <person name="Chuvochina M."/>
            <person name="Waite D.W."/>
            <person name="Rinke C."/>
            <person name="Skarshewski A."/>
            <person name="Chaumeil P.A."/>
            <person name="Hugenholtz P."/>
        </authorList>
    </citation>
    <scope>NUCLEOTIDE SEQUENCE [LARGE SCALE GENOMIC DNA]</scope>
    <source>
        <strain evidence="1">UBA9667</strain>
    </source>
</reference>
<feature type="non-terminal residue" evidence="1">
    <location>
        <position position="1"/>
    </location>
</feature>
<organism evidence="1 2">
    <name type="scientific">Bacteroides graminisolvens</name>
    <dbReference type="NCBI Taxonomy" id="477666"/>
    <lineage>
        <taxon>Bacteria</taxon>
        <taxon>Pseudomonadati</taxon>
        <taxon>Bacteroidota</taxon>
        <taxon>Bacteroidia</taxon>
        <taxon>Bacteroidales</taxon>
        <taxon>Bacteroidaceae</taxon>
        <taxon>Bacteroides</taxon>
    </lineage>
</organism>
<name>A0A3D2SFV2_9BACE</name>
<comment type="caution">
    <text evidence="1">The sequence shown here is derived from an EMBL/GenBank/DDBJ whole genome shotgun (WGS) entry which is preliminary data.</text>
</comment>
<evidence type="ECO:0000313" key="2">
    <source>
        <dbReference type="Proteomes" id="UP000263098"/>
    </source>
</evidence>